<dbReference type="AlphaFoldDB" id="A0ABD0RHJ8"/>
<gene>
    <name evidence="2" type="ORF">M9458_006559</name>
</gene>
<keyword evidence="3" id="KW-1185">Reference proteome</keyword>
<evidence type="ECO:0000256" key="1">
    <source>
        <dbReference type="SAM" id="MobiDB-lite"/>
    </source>
</evidence>
<feature type="region of interest" description="Disordered" evidence="1">
    <location>
        <begin position="30"/>
        <end position="52"/>
    </location>
</feature>
<evidence type="ECO:0000313" key="2">
    <source>
        <dbReference type="EMBL" id="KAL0198019.1"/>
    </source>
</evidence>
<feature type="non-terminal residue" evidence="2">
    <location>
        <position position="52"/>
    </location>
</feature>
<organism evidence="2 3">
    <name type="scientific">Cirrhinus mrigala</name>
    <name type="common">Mrigala</name>
    <dbReference type="NCBI Taxonomy" id="683832"/>
    <lineage>
        <taxon>Eukaryota</taxon>
        <taxon>Metazoa</taxon>
        <taxon>Chordata</taxon>
        <taxon>Craniata</taxon>
        <taxon>Vertebrata</taxon>
        <taxon>Euteleostomi</taxon>
        <taxon>Actinopterygii</taxon>
        <taxon>Neopterygii</taxon>
        <taxon>Teleostei</taxon>
        <taxon>Ostariophysi</taxon>
        <taxon>Cypriniformes</taxon>
        <taxon>Cyprinidae</taxon>
        <taxon>Labeoninae</taxon>
        <taxon>Labeonini</taxon>
        <taxon>Cirrhinus</taxon>
    </lineage>
</organism>
<proteinExistence type="predicted"/>
<feature type="compositionally biased region" description="Basic and acidic residues" evidence="1">
    <location>
        <begin position="39"/>
        <end position="52"/>
    </location>
</feature>
<dbReference type="EMBL" id="JAMKFB020000003">
    <property type="protein sequence ID" value="KAL0198019.1"/>
    <property type="molecule type" value="Genomic_DNA"/>
</dbReference>
<comment type="caution">
    <text evidence="2">The sequence shown here is derived from an EMBL/GenBank/DDBJ whole genome shotgun (WGS) entry which is preliminary data.</text>
</comment>
<name>A0ABD0RHJ8_CIRMR</name>
<evidence type="ECO:0000313" key="3">
    <source>
        <dbReference type="Proteomes" id="UP001529510"/>
    </source>
</evidence>
<sequence>MFVSSQLNETVPQYAPVFLDGWHPMAIDPYGQPIEDPIESQHKHEALMHTRQ</sequence>
<dbReference type="Proteomes" id="UP001529510">
    <property type="component" value="Unassembled WGS sequence"/>
</dbReference>
<reference evidence="2 3" key="1">
    <citation type="submission" date="2024-05" db="EMBL/GenBank/DDBJ databases">
        <title>Genome sequencing and assembly of Indian major carp, Cirrhinus mrigala (Hamilton, 1822).</title>
        <authorList>
            <person name="Mohindra V."/>
            <person name="Chowdhury L.M."/>
            <person name="Lal K."/>
            <person name="Jena J.K."/>
        </authorList>
    </citation>
    <scope>NUCLEOTIDE SEQUENCE [LARGE SCALE GENOMIC DNA]</scope>
    <source>
        <strain evidence="2">CM1030</strain>
        <tissue evidence="2">Blood</tissue>
    </source>
</reference>
<accession>A0ABD0RHJ8</accession>
<protein>
    <submittedName>
        <fullName evidence="2">Uncharacterized protein</fullName>
    </submittedName>
</protein>